<dbReference type="KEGG" id="dfa:DFA_05259"/>
<dbReference type="RefSeq" id="XP_004360980.1">
    <property type="nucleotide sequence ID" value="XM_004360923.1"/>
</dbReference>
<dbReference type="GeneID" id="14875399"/>
<organism evidence="1 2">
    <name type="scientific">Cavenderia fasciculata</name>
    <name type="common">Slime mold</name>
    <name type="synonym">Dictyostelium fasciculatum</name>
    <dbReference type="NCBI Taxonomy" id="261658"/>
    <lineage>
        <taxon>Eukaryota</taxon>
        <taxon>Amoebozoa</taxon>
        <taxon>Evosea</taxon>
        <taxon>Eumycetozoa</taxon>
        <taxon>Dictyostelia</taxon>
        <taxon>Acytosteliales</taxon>
        <taxon>Cavenderiaceae</taxon>
        <taxon>Cavenderia</taxon>
    </lineage>
</organism>
<reference evidence="2" key="1">
    <citation type="journal article" date="2011" name="Genome Res.">
        <title>Phylogeny-wide analysis of social amoeba genomes highlights ancient origins for complex intercellular communication.</title>
        <authorList>
            <person name="Heidel A.J."/>
            <person name="Lawal H.M."/>
            <person name="Felder M."/>
            <person name="Schilde C."/>
            <person name="Helps N.R."/>
            <person name="Tunggal B."/>
            <person name="Rivero F."/>
            <person name="John U."/>
            <person name="Schleicher M."/>
            <person name="Eichinger L."/>
            <person name="Platzer M."/>
            <person name="Noegel A.A."/>
            <person name="Schaap P."/>
            <person name="Gloeckner G."/>
        </authorList>
    </citation>
    <scope>NUCLEOTIDE SEQUENCE [LARGE SCALE GENOMIC DNA]</scope>
    <source>
        <strain evidence="2">SH3</strain>
    </source>
</reference>
<evidence type="ECO:0000313" key="1">
    <source>
        <dbReference type="EMBL" id="EGG23129.1"/>
    </source>
</evidence>
<sequence length="585" mass="68009">MNEPPAELSPQPSTSFIELLVNLSIDDSSSSGGSESSLRRQFNEEHVEQHWNQTLEWLTALSMKYDSPNVVLHNNLESETEEMVYSIFGSMLNHHNLTEEKIKVLISTLKTISSSSSNDHSQDFNKVLLRERTLRLLERYWQSLYKYKTIVESCLLGYITDASSIDMQQRAIQMIDQIADKKQTNEKSDVQLRWFALTASREYYFFDVLNTVFKEYWDSTSFQRPVLLVDDIIIERSVTILSKGSPQSLFSSLKLIHPNKFRIMSSRLLPIVINKIKDNGYDRLNEIVRFVMGVGAIVGMKYFNKYLFQLFQYFKTVDDASSLDRGVIDLFLQLCHAYAPSQMSLYMPIILKLHEKYIQTKEQFILVDFIPYMHPSYFANNINKQMYKMLETNRWFDPWITVKILQSLLDNHLVENSQTLFYNCTKIIYQQCLGNAKYTHQHSHYLKRVIELVDISSPSGSNSNILVLSLDSTIELLGYYLRLDQQIYSFWFEELLDMQSKNNNDFGLAEITQALIDNHTIVSFLLSPHINQLSSSSSHQIIIDPFIYHTRSTLSKLESLVHQPAPRLIQPLLSSKQQLLQLLNK</sequence>
<keyword evidence="2" id="KW-1185">Reference proteome</keyword>
<proteinExistence type="predicted"/>
<gene>
    <name evidence="1" type="ORF">DFA_05259</name>
</gene>
<accession>F4PNS6</accession>
<dbReference type="EMBL" id="GL883008">
    <property type="protein sequence ID" value="EGG23129.1"/>
    <property type="molecule type" value="Genomic_DNA"/>
</dbReference>
<protein>
    <submittedName>
        <fullName evidence="1">Uncharacterized protein</fullName>
    </submittedName>
</protein>
<name>F4PNS6_CACFS</name>
<dbReference type="Proteomes" id="UP000007797">
    <property type="component" value="Unassembled WGS sequence"/>
</dbReference>
<dbReference type="AlphaFoldDB" id="F4PNS6"/>
<evidence type="ECO:0000313" key="2">
    <source>
        <dbReference type="Proteomes" id="UP000007797"/>
    </source>
</evidence>